<dbReference type="AlphaFoldDB" id="A0AAE0YL51"/>
<dbReference type="Proteomes" id="UP001283361">
    <property type="component" value="Unassembled WGS sequence"/>
</dbReference>
<evidence type="ECO:0000256" key="1">
    <source>
        <dbReference type="SAM" id="Phobius"/>
    </source>
</evidence>
<feature type="transmembrane region" description="Helical" evidence="1">
    <location>
        <begin position="78"/>
        <end position="100"/>
    </location>
</feature>
<comment type="caution">
    <text evidence="2">The sequence shown here is derived from an EMBL/GenBank/DDBJ whole genome shotgun (WGS) entry which is preliminary data.</text>
</comment>
<dbReference type="EMBL" id="JAWDGP010005998">
    <property type="protein sequence ID" value="KAK3748710.1"/>
    <property type="molecule type" value="Genomic_DNA"/>
</dbReference>
<accession>A0AAE0YL51</accession>
<protein>
    <submittedName>
        <fullName evidence="2">Uncharacterized protein</fullName>
    </submittedName>
</protein>
<keyword evidence="1" id="KW-1133">Transmembrane helix</keyword>
<keyword evidence="3" id="KW-1185">Reference proteome</keyword>
<keyword evidence="1" id="KW-0472">Membrane</keyword>
<evidence type="ECO:0000313" key="3">
    <source>
        <dbReference type="Proteomes" id="UP001283361"/>
    </source>
</evidence>
<reference evidence="2" key="1">
    <citation type="journal article" date="2023" name="G3 (Bethesda)">
        <title>A reference genome for the long-term kleptoplast-retaining sea slug Elysia crispata morphotype clarki.</title>
        <authorList>
            <person name="Eastman K.E."/>
            <person name="Pendleton A.L."/>
            <person name="Shaikh M.A."/>
            <person name="Suttiyut T."/>
            <person name="Ogas R."/>
            <person name="Tomko P."/>
            <person name="Gavelis G."/>
            <person name="Widhalm J.R."/>
            <person name="Wisecaver J.H."/>
        </authorList>
    </citation>
    <scope>NUCLEOTIDE SEQUENCE</scope>
    <source>
        <strain evidence="2">ECLA1</strain>
    </source>
</reference>
<gene>
    <name evidence="2" type="ORF">RRG08_018411</name>
</gene>
<organism evidence="2 3">
    <name type="scientific">Elysia crispata</name>
    <name type="common">lettuce slug</name>
    <dbReference type="NCBI Taxonomy" id="231223"/>
    <lineage>
        <taxon>Eukaryota</taxon>
        <taxon>Metazoa</taxon>
        <taxon>Spiralia</taxon>
        <taxon>Lophotrochozoa</taxon>
        <taxon>Mollusca</taxon>
        <taxon>Gastropoda</taxon>
        <taxon>Heterobranchia</taxon>
        <taxon>Euthyneura</taxon>
        <taxon>Panpulmonata</taxon>
        <taxon>Sacoglossa</taxon>
        <taxon>Placobranchoidea</taxon>
        <taxon>Plakobranchidae</taxon>
        <taxon>Elysia</taxon>
    </lineage>
</organism>
<sequence>MTLHSLFSCKKNSPPPPPHFLPPILLVHRHTWFVKLITKSFCPRTQMNTVSHGLISNIRKYVLLVSRMKTRGHTIWSFSRPTCTTLIVVVAVAMLVILALPQVDARDILSRWKRSYNWGELCKMLKKKGYPQPPQCRSNANWS</sequence>
<keyword evidence="1" id="KW-0812">Transmembrane</keyword>
<proteinExistence type="predicted"/>
<name>A0AAE0YL51_9GAST</name>
<evidence type="ECO:0000313" key="2">
    <source>
        <dbReference type="EMBL" id="KAK3748710.1"/>
    </source>
</evidence>